<keyword evidence="2" id="KW-0597">Phosphoprotein</keyword>
<evidence type="ECO:0000256" key="11">
    <source>
        <dbReference type="PROSITE-ProRule" id="PRU00042"/>
    </source>
</evidence>
<dbReference type="PROSITE" id="PS50812">
    <property type="entry name" value="PWWP"/>
    <property type="match status" value="1"/>
</dbReference>
<feature type="domain" description="PWWP" evidence="17">
    <location>
        <begin position="1376"/>
        <end position="1455"/>
    </location>
</feature>
<dbReference type="CDD" id="cd05839">
    <property type="entry name" value="PWWP_BRPF"/>
    <property type="match status" value="1"/>
</dbReference>
<dbReference type="CDD" id="cd15670">
    <property type="entry name" value="ePHD_BRPF"/>
    <property type="match status" value="1"/>
</dbReference>
<feature type="compositionally biased region" description="Polar residues" evidence="13">
    <location>
        <begin position="1291"/>
        <end position="1305"/>
    </location>
</feature>
<organism evidence="19 20">
    <name type="scientific">Ceratitis capitata</name>
    <name type="common">Mediterranean fruit fly</name>
    <name type="synonym">Tephritis capitata</name>
    <dbReference type="NCBI Taxonomy" id="7213"/>
    <lineage>
        <taxon>Eukaryota</taxon>
        <taxon>Metazoa</taxon>
        <taxon>Ecdysozoa</taxon>
        <taxon>Arthropoda</taxon>
        <taxon>Hexapoda</taxon>
        <taxon>Insecta</taxon>
        <taxon>Pterygota</taxon>
        <taxon>Neoptera</taxon>
        <taxon>Endopterygota</taxon>
        <taxon>Diptera</taxon>
        <taxon>Brachycera</taxon>
        <taxon>Muscomorpha</taxon>
        <taxon>Tephritoidea</taxon>
        <taxon>Tephritidae</taxon>
        <taxon>Ceratitis</taxon>
        <taxon>Ceratitis</taxon>
    </lineage>
</organism>
<dbReference type="InterPro" id="IPR018359">
    <property type="entry name" value="Bromodomain_CS"/>
</dbReference>
<dbReference type="Pfam" id="PF13832">
    <property type="entry name" value="zf-HC5HC2H_2"/>
    <property type="match status" value="1"/>
</dbReference>
<dbReference type="CDD" id="cd15572">
    <property type="entry name" value="PHD_BRPF"/>
    <property type="match status" value="1"/>
</dbReference>
<dbReference type="FunFam" id="2.30.30.140:FF:000008">
    <property type="entry name" value="Bromodomain containing 1, isoform CRA_b"/>
    <property type="match status" value="1"/>
</dbReference>
<dbReference type="PROSITE" id="PS50014">
    <property type="entry name" value="BROMODOMAIN_2"/>
    <property type="match status" value="1"/>
</dbReference>
<evidence type="ECO:0000256" key="13">
    <source>
        <dbReference type="SAM" id="MobiDB-lite"/>
    </source>
</evidence>
<dbReference type="FunFam" id="3.30.40.10:FF:000008">
    <property type="entry name" value="Bromodomain containing 1, isoform CRA_a"/>
    <property type="match status" value="1"/>
</dbReference>
<feature type="region of interest" description="Disordered" evidence="13">
    <location>
        <begin position="921"/>
        <end position="946"/>
    </location>
</feature>
<evidence type="ECO:0000256" key="5">
    <source>
        <dbReference type="ARBA" id="ARBA00022771"/>
    </source>
</evidence>
<dbReference type="InterPro" id="IPR019787">
    <property type="entry name" value="Znf_PHD-finger"/>
</dbReference>
<evidence type="ECO:0000259" key="18">
    <source>
        <dbReference type="PROSITE" id="PS51805"/>
    </source>
</evidence>
<dbReference type="KEGG" id="ccat:101452445"/>
<dbReference type="Pfam" id="PF10513">
    <property type="entry name" value="EPL1"/>
    <property type="match status" value="1"/>
</dbReference>
<feature type="compositionally biased region" description="Acidic residues" evidence="13">
    <location>
        <begin position="1173"/>
        <end position="1183"/>
    </location>
</feature>
<dbReference type="InterPro" id="IPR034732">
    <property type="entry name" value="EPHD"/>
</dbReference>
<dbReference type="InterPro" id="IPR036427">
    <property type="entry name" value="Bromodomain-like_sf"/>
</dbReference>
<dbReference type="PROSITE" id="PS00633">
    <property type="entry name" value="BROMODOMAIN_1"/>
    <property type="match status" value="1"/>
</dbReference>
<dbReference type="Pfam" id="PF13831">
    <property type="entry name" value="PHD_2"/>
    <property type="match status" value="1"/>
</dbReference>
<evidence type="ECO:0000256" key="7">
    <source>
        <dbReference type="ARBA" id="ARBA00022990"/>
    </source>
</evidence>
<reference evidence="19" key="1">
    <citation type="submission" date="2020-11" db="EMBL/GenBank/DDBJ databases">
        <authorList>
            <person name="Whitehead M."/>
        </authorList>
    </citation>
    <scope>NUCLEOTIDE SEQUENCE</scope>
    <source>
        <strain evidence="19">EGII</strain>
    </source>
</reference>
<dbReference type="PANTHER" id="PTHR13793:SF107">
    <property type="entry name" value="BROMODOMAIN-CONTAINING PROTEIN HOMOLOG"/>
    <property type="match status" value="1"/>
</dbReference>
<feature type="region of interest" description="Disordered" evidence="13">
    <location>
        <begin position="771"/>
        <end position="799"/>
    </location>
</feature>
<dbReference type="InterPro" id="IPR013087">
    <property type="entry name" value="Znf_C2H2_type"/>
</dbReference>
<dbReference type="InterPro" id="IPR050701">
    <property type="entry name" value="Histone_Mod_Regulator"/>
</dbReference>
<keyword evidence="20" id="KW-1185">Reference proteome</keyword>
<feature type="compositionally biased region" description="Basic residues" evidence="13">
    <location>
        <begin position="1306"/>
        <end position="1315"/>
    </location>
</feature>
<evidence type="ECO:0000313" key="20">
    <source>
        <dbReference type="Proteomes" id="UP000606786"/>
    </source>
</evidence>
<keyword evidence="7" id="KW-0007">Acetylation</keyword>
<proteinExistence type="predicted"/>
<keyword evidence="12" id="KW-0175">Coiled coil</keyword>
<protein>
    <submittedName>
        <fullName evidence="19">(Mediterranean fruit fly) hypothetical protein</fullName>
    </submittedName>
</protein>
<feature type="region of interest" description="Disordered" evidence="13">
    <location>
        <begin position="1291"/>
        <end position="1365"/>
    </location>
</feature>
<dbReference type="SUPFAM" id="SSF63748">
    <property type="entry name" value="Tudor/PWWP/MBT"/>
    <property type="match status" value="1"/>
</dbReference>
<dbReference type="PROSITE" id="PS00028">
    <property type="entry name" value="ZINC_FINGER_C2H2_1"/>
    <property type="match status" value="1"/>
</dbReference>
<dbReference type="InterPro" id="IPR013083">
    <property type="entry name" value="Znf_RING/FYVE/PHD"/>
</dbReference>
<evidence type="ECO:0000256" key="9">
    <source>
        <dbReference type="ARBA" id="ARBA00023242"/>
    </source>
</evidence>
<dbReference type="InterPro" id="IPR001487">
    <property type="entry name" value="Bromodomain"/>
</dbReference>
<dbReference type="OrthoDB" id="20839at2759"/>
<evidence type="ECO:0000313" key="19">
    <source>
        <dbReference type="EMBL" id="CAD7013461.1"/>
    </source>
</evidence>
<feature type="domain" description="PHD-type" evidence="15">
    <location>
        <begin position="261"/>
        <end position="311"/>
    </location>
</feature>
<feature type="region of interest" description="Disordered" evidence="13">
    <location>
        <begin position="1249"/>
        <end position="1278"/>
    </location>
</feature>
<keyword evidence="3" id="KW-0479">Metal-binding</keyword>
<dbReference type="InterPro" id="IPR000313">
    <property type="entry name" value="PWWP_dom"/>
</dbReference>
<evidence type="ECO:0000259" key="16">
    <source>
        <dbReference type="PROSITE" id="PS50157"/>
    </source>
</evidence>
<dbReference type="Proteomes" id="UP000606786">
    <property type="component" value="Unassembled WGS sequence"/>
</dbReference>
<dbReference type="InterPro" id="IPR019786">
    <property type="entry name" value="Zinc_finger_PHD-type_CS"/>
</dbReference>
<dbReference type="InterPro" id="IPR001965">
    <property type="entry name" value="Znf_PHD"/>
</dbReference>
<evidence type="ECO:0000256" key="10">
    <source>
        <dbReference type="PROSITE-ProRule" id="PRU00035"/>
    </source>
</evidence>
<keyword evidence="5 11" id="KW-0863">Zinc-finger</keyword>
<feature type="domain" description="C2H2-type" evidence="16">
    <location>
        <begin position="23"/>
        <end position="54"/>
    </location>
</feature>
<dbReference type="InterPro" id="IPR019542">
    <property type="entry name" value="Enhancer_polycomb-like_N"/>
</dbReference>
<dbReference type="Gene3D" id="3.30.40.10">
    <property type="entry name" value="Zinc/RING finger domain, C3HC4 (zinc finger)"/>
    <property type="match status" value="2"/>
</dbReference>
<comment type="subcellular location">
    <subcellularLocation>
        <location evidence="1">Nucleus</location>
    </subcellularLocation>
</comment>
<feature type="compositionally biased region" description="Low complexity" evidence="13">
    <location>
        <begin position="1162"/>
        <end position="1172"/>
    </location>
</feature>
<dbReference type="PROSITE" id="PS01359">
    <property type="entry name" value="ZF_PHD_1"/>
    <property type="match status" value="1"/>
</dbReference>
<dbReference type="GO" id="GO:0008270">
    <property type="term" value="F:zinc ion binding"/>
    <property type="evidence" value="ECO:0007669"/>
    <property type="project" value="UniProtKB-KW"/>
</dbReference>
<feature type="region of interest" description="Disordered" evidence="13">
    <location>
        <begin position="813"/>
        <end position="894"/>
    </location>
</feature>
<evidence type="ECO:0000259" key="17">
    <source>
        <dbReference type="PROSITE" id="PS50812"/>
    </source>
</evidence>
<dbReference type="PROSITE" id="PS51805">
    <property type="entry name" value="EPHD"/>
    <property type="match status" value="1"/>
</dbReference>
<dbReference type="SMART" id="SM00297">
    <property type="entry name" value="BROMO"/>
    <property type="match status" value="1"/>
</dbReference>
<evidence type="ECO:0000256" key="8">
    <source>
        <dbReference type="ARBA" id="ARBA00023117"/>
    </source>
</evidence>
<feature type="region of interest" description="Disordered" evidence="13">
    <location>
        <begin position="994"/>
        <end position="1228"/>
    </location>
</feature>
<dbReference type="Gene3D" id="2.30.30.140">
    <property type="match status" value="1"/>
</dbReference>
<feature type="compositionally biased region" description="Low complexity" evidence="13">
    <location>
        <begin position="929"/>
        <end position="946"/>
    </location>
</feature>
<dbReference type="SMART" id="SM00249">
    <property type="entry name" value="PHD"/>
    <property type="match status" value="2"/>
</dbReference>
<feature type="compositionally biased region" description="Acidic residues" evidence="13">
    <location>
        <begin position="787"/>
        <end position="799"/>
    </location>
</feature>
<evidence type="ECO:0000259" key="15">
    <source>
        <dbReference type="PROSITE" id="PS50016"/>
    </source>
</evidence>
<feature type="compositionally biased region" description="Low complexity" evidence="13">
    <location>
        <begin position="1076"/>
        <end position="1097"/>
    </location>
</feature>
<gene>
    <name evidence="19" type="ORF">CCAP1982_LOCUS21526</name>
</gene>
<dbReference type="SMART" id="SM00293">
    <property type="entry name" value="PWWP"/>
    <property type="match status" value="1"/>
</dbReference>
<sequence length="1501" mass="165681">MGLDFDAIEYCKNVKLQQAQPPYSCPVAKCDRSYKTVVGLQYHLVNYDHDNPQPITPIITPNRKKARKAHHSTPKTPKGAGDDNGANGGGHQVANPESLVSYNEEEQTVQFNIDGKSVRLAIDDPLPFIEGEEYAELVARRCILNADAPPLEENASWARVKVPEAHYREIEDYHVPDAPPRPLAYYRFIEKSAEELDGEIEYDVDEEDSAWLEWMNEQREKAGLNAVTIDTMELLMDRLEKESYFQAAANGTPTGVEVDDDAVCCICMDGECQNTNVILFCDMCNLAVHQDCYGVPFIPEGQWLCRRCLQSPSTPVSCVLCPNAGGAFKQTDRGQWAHVVCALWIPEVRFANTVFLEPIDSIETIPAARWRLTCYVCKEKGLGACIQCQRNSCYAAFHVTCAQQAGLYMTMDTVKDGHNDSSVHVQKYAYCHAHTPADAKLKTNQKEVEDTRMKMKEARKALAKKRSTAPIVLIPTIPPNRVQEISGMVHMQKKQQFLDRLIAYWTLKRQYRNGVPLLRRLQSQGNNHGVIHRNGSPDTKELYKQLKYWQCLRQDLERARLLCELVRKREKLKAAFVKICEQVVMLQVNPLESALTKLLDTLEAKDTSEIFREPVDTVEVPDYLDIVKHPMDLGTMRTKLKQGQYATLEQLEIDFDLMIQNCLAYNNKDTVFYRAGIRMRDQAAPLFQQVRKELQREGLLDNSRSEHEDHVEQEIEVELKTLLEAKPCEEIVQKLLILADKSQVLKNPVYRTKKIKQIRLEITRMRKAMQKAKIAARHSNVTANSQSDDDDDDEDHDDDEQINEVLNQKEKLKQTSSLHHHHHHHHHHQQQLQQSQQQQPQIQNSLSKRTRKLPANMMVVDDDDTMGEESKETTTTTVQTPPCSPIKSLNNSASPVGVNRRTAVLFTRKAQAALKRPSEITTPVKDESAALTASATPNNNNASAGGASAAGAAAAATLASSAMTISNKLSHLAPLGASLGLSAAGVVMGAVAGKSPKRNARHKRLSEMRQSASLSPKKSPNATLTPNTTPSTVNVPPSVAALASTPNYDRIPDSFRVYRANNERDVSDSDDDDMSDMSGSPCSSCSGFSVSGSGSEYDSSDDDEDEDEEDGEDDGEGDGDGDEESEDDEEVDGREEDVEMREIGSGGEGDIDGERAIRGSNGEAVSASVDSAADSEDGAEESNDGVVSNNAETDTKSVATRTPTPSEKRPRNATRTKQKNSKAGNEMNAAVKKANVNANQVTQANTTTITTTAKTKPSTTSTTTTTATASATTAARSANKQILTRSATPTATGINATSTPITNNARGRKASHNNKLKYNNTHNTRGAAAATPTPSSASRPTSANADLPNEAAEADGEEAVTTTSTSATLLKPPLEPLQLVWAKCRGYPWYPALILDPKTPKGFVYNGVPLPAPPPDVLALRKNYTEDVVFLVLFFDVKRTWQWLPANKLEILGIDKGLDQQKLVESRKPTERKAVKKAYQDALHYQSQVSDLEGQGPDPIM</sequence>
<dbReference type="PROSITE" id="PS50157">
    <property type="entry name" value="ZINC_FINGER_C2H2_2"/>
    <property type="match status" value="1"/>
</dbReference>
<keyword evidence="6" id="KW-0862">Zinc</keyword>
<feature type="domain" description="Bromo" evidence="14">
    <location>
        <begin position="603"/>
        <end position="673"/>
    </location>
</feature>
<dbReference type="PANTHER" id="PTHR13793">
    <property type="entry name" value="PHD FINGER PROTEINS"/>
    <property type="match status" value="1"/>
</dbReference>
<feature type="compositionally biased region" description="Low complexity" evidence="13">
    <location>
        <begin position="1019"/>
        <end position="1041"/>
    </location>
</feature>
<evidence type="ECO:0000256" key="12">
    <source>
        <dbReference type="SAM" id="Coils"/>
    </source>
</evidence>
<feature type="compositionally biased region" description="Basic residues" evidence="13">
    <location>
        <begin position="1211"/>
        <end position="1220"/>
    </location>
</feature>
<feature type="compositionally biased region" description="Polar residues" evidence="13">
    <location>
        <begin position="1185"/>
        <end position="1205"/>
    </location>
</feature>
<feature type="compositionally biased region" description="Acidic residues" evidence="13">
    <location>
        <begin position="1098"/>
        <end position="1139"/>
    </location>
</feature>
<dbReference type="PROSITE" id="PS50016">
    <property type="entry name" value="ZF_PHD_2"/>
    <property type="match status" value="1"/>
</dbReference>
<accession>A0A811VEK3</accession>
<feature type="compositionally biased region" description="Low complexity" evidence="13">
    <location>
        <begin position="1327"/>
        <end position="1345"/>
    </location>
</feature>
<keyword evidence="4" id="KW-0677">Repeat</keyword>
<keyword evidence="8 10" id="KW-0103">Bromodomain</keyword>
<feature type="coiled-coil region" evidence="12">
    <location>
        <begin position="441"/>
        <end position="468"/>
    </location>
</feature>
<evidence type="ECO:0000256" key="1">
    <source>
        <dbReference type="ARBA" id="ARBA00004123"/>
    </source>
</evidence>
<dbReference type="Pfam" id="PF00439">
    <property type="entry name" value="Bromodomain"/>
    <property type="match status" value="1"/>
</dbReference>
<dbReference type="InterPro" id="IPR011011">
    <property type="entry name" value="Znf_FYVE_PHD"/>
</dbReference>
<feature type="compositionally biased region" description="Basic residues" evidence="13">
    <location>
        <begin position="995"/>
        <end position="1004"/>
    </location>
</feature>
<name>A0A811VEK3_CERCA</name>
<feature type="region of interest" description="Disordered" evidence="13">
    <location>
        <begin position="53"/>
        <end position="95"/>
    </location>
</feature>
<dbReference type="GO" id="GO:0006357">
    <property type="term" value="P:regulation of transcription by RNA polymerase II"/>
    <property type="evidence" value="ECO:0007669"/>
    <property type="project" value="TreeGrafter"/>
</dbReference>
<dbReference type="Pfam" id="PF00855">
    <property type="entry name" value="PWWP"/>
    <property type="match status" value="1"/>
</dbReference>
<dbReference type="GO" id="GO:0005634">
    <property type="term" value="C:nucleus"/>
    <property type="evidence" value="ECO:0007669"/>
    <property type="project" value="UniProtKB-SubCell"/>
</dbReference>
<evidence type="ECO:0000256" key="4">
    <source>
        <dbReference type="ARBA" id="ARBA00022737"/>
    </source>
</evidence>
<dbReference type="Gene3D" id="1.20.920.10">
    <property type="entry name" value="Bromodomain-like"/>
    <property type="match status" value="1"/>
</dbReference>
<dbReference type="SUPFAM" id="SSF57903">
    <property type="entry name" value="FYVE/PHD zinc finger"/>
    <property type="match status" value="1"/>
</dbReference>
<feature type="compositionally biased region" description="Basic residues" evidence="13">
    <location>
        <begin position="818"/>
        <end position="829"/>
    </location>
</feature>
<comment type="caution">
    <text evidence="19">The sequence shown here is derived from an EMBL/GenBank/DDBJ whole genome shotgun (WGS) entry which is preliminary data.</text>
</comment>
<evidence type="ECO:0000256" key="6">
    <source>
        <dbReference type="ARBA" id="ARBA00022833"/>
    </source>
</evidence>
<feature type="compositionally biased region" description="Basic residues" evidence="13">
    <location>
        <begin position="62"/>
        <end position="73"/>
    </location>
</feature>
<evidence type="ECO:0000256" key="3">
    <source>
        <dbReference type="ARBA" id="ARBA00022723"/>
    </source>
</evidence>
<keyword evidence="9" id="KW-0539">Nucleus</keyword>
<feature type="domain" description="PHD-type" evidence="18">
    <location>
        <begin position="315"/>
        <end position="435"/>
    </location>
</feature>
<feature type="compositionally biased region" description="Low complexity" evidence="13">
    <location>
        <begin position="830"/>
        <end position="839"/>
    </location>
</feature>
<evidence type="ECO:0000259" key="14">
    <source>
        <dbReference type="PROSITE" id="PS50014"/>
    </source>
</evidence>
<feature type="compositionally biased region" description="Polar residues" evidence="13">
    <location>
        <begin position="1008"/>
        <end position="1018"/>
    </location>
</feature>
<dbReference type="SUPFAM" id="SSF47370">
    <property type="entry name" value="Bromodomain"/>
    <property type="match status" value="1"/>
</dbReference>
<dbReference type="EMBL" id="CAJHJT010000056">
    <property type="protein sequence ID" value="CAD7013461.1"/>
    <property type="molecule type" value="Genomic_DNA"/>
</dbReference>
<dbReference type="FunFam" id="3.30.40.10:FF:000007">
    <property type="entry name" value="Bromodomain containing 1, isoform CRA_b"/>
    <property type="match status" value="1"/>
</dbReference>
<dbReference type="PRINTS" id="PR00503">
    <property type="entry name" value="BROMODOMAIN"/>
</dbReference>
<evidence type="ECO:0000256" key="2">
    <source>
        <dbReference type="ARBA" id="ARBA00022553"/>
    </source>
</evidence>